<reference evidence="4" key="1">
    <citation type="submission" date="2017-02" db="UniProtKB">
        <authorList>
            <consortium name="WormBaseParasite"/>
        </authorList>
    </citation>
    <scope>IDENTIFICATION</scope>
</reference>
<dbReference type="Gene3D" id="2.60.120.290">
    <property type="entry name" value="Spermadhesin, CUB domain"/>
    <property type="match status" value="1"/>
</dbReference>
<sequence length="92" mass="10554">MSFGKKTCTIQLKASEGRKIKMALKELKLPRYDVSKPTSGFEIKYFQDKSASGAIFCGDQTSKEIYSEDNFIVMRYIGMYQVSKMKLTYKVV</sequence>
<dbReference type="InterPro" id="IPR035914">
    <property type="entry name" value="Sperma_CUB_dom_sf"/>
</dbReference>
<organism evidence="3 4">
    <name type="scientific">Parastrongyloides trichosuri</name>
    <name type="common">Possum-specific nematode worm</name>
    <dbReference type="NCBI Taxonomy" id="131310"/>
    <lineage>
        <taxon>Eukaryota</taxon>
        <taxon>Metazoa</taxon>
        <taxon>Ecdysozoa</taxon>
        <taxon>Nematoda</taxon>
        <taxon>Chromadorea</taxon>
        <taxon>Rhabditida</taxon>
        <taxon>Tylenchina</taxon>
        <taxon>Panagrolaimomorpha</taxon>
        <taxon>Strongyloidoidea</taxon>
        <taxon>Strongyloididae</taxon>
        <taxon>Parastrongyloides</taxon>
    </lineage>
</organism>
<keyword evidence="3" id="KW-1185">Reference proteome</keyword>
<feature type="domain" description="CUB" evidence="2">
    <location>
        <begin position="5"/>
        <end position="81"/>
    </location>
</feature>
<name>A0A0N4ZXH1_PARTI</name>
<dbReference type="Pfam" id="PF00431">
    <property type="entry name" value="CUB"/>
    <property type="match status" value="1"/>
</dbReference>
<dbReference type="WBParaSite" id="PTRK_0001338400.1">
    <property type="protein sequence ID" value="PTRK_0001338400.1"/>
    <property type="gene ID" value="PTRK_0001338400"/>
</dbReference>
<accession>A0A0N4ZXH1</accession>
<protein>
    <submittedName>
        <fullName evidence="4">CUB domain-containing protein</fullName>
    </submittedName>
</protein>
<dbReference type="InterPro" id="IPR000859">
    <property type="entry name" value="CUB_dom"/>
</dbReference>
<evidence type="ECO:0000259" key="2">
    <source>
        <dbReference type="Pfam" id="PF00431"/>
    </source>
</evidence>
<dbReference type="AlphaFoldDB" id="A0A0N4ZXH1"/>
<evidence type="ECO:0000313" key="3">
    <source>
        <dbReference type="Proteomes" id="UP000038045"/>
    </source>
</evidence>
<evidence type="ECO:0000313" key="4">
    <source>
        <dbReference type="WBParaSite" id="PTRK_0001338400.1"/>
    </source>
</evidence>
<proteinExistence type="predicted"/>
<dbReference type="Proteomes" id="UP000038045">
    <property type="component" value="Unplaced"/>
</dbReference>
<evidence type="ECO:0000256" key="1">
    <source>
        <dbReference type="ARBA" id="ARBA00023157"/>
    </source>
</evidence>
<keyword evidence="1" id="KW-1015">Disulfide bond</keyword>